<evidence type="ECO:0000313" key="3">
    <source>
        <dbReference type="EnsemblPlants" id="PGSC0003DMT400034262"/>
    </source>
</evidence>
<keyword evidence="1" id="KW-0812">Transmembrane</keyword>
<dbReference type="SUPFAM" id="SSF56672">
    <property type="entry name" value="DNA/RNA polymerases"/>
    <property type="match status" value="1"/>
</dbReference>
<dbReference type="PANTHER" id="PTHR46890:SF45">
    <property type="entry name" value="REVERSE TRANSCRIPTASE DOMAIN-CONTAINING PROTEIN"/>
    <property type="match status" value="1"/>
</dbReference>
<dbReference type="InterPro" id="IPR043502">
    <property type="entry name" value="DNA/RNA_pol_sf"/>
</dbReference>
<dbReference type="Pfam" id="PF00078">
    <property type="entry name" value="RVT_1"/>
    <property type="match status" value="1"/>
</dbReference>
<dbReference type="HOGENOM" id="CLU_000680_24_1_1"/>
<protein>
    <recommendedName>
        <fullName evidence="2">Reverse transcriptase domain-containing protein</fullName>
    </recommendedName>
</protein>
<dbReference type="eggNOG" id="KOG1075">
    <property type="taxonomic scope" value="Eukaryota"/>
</dbReference>
<dbReference type="InParanoid" id="M1B0E1"/>
<evidence type="ECO:0000259" key="2">
    <source>
        <dbReference type="PROSITE" id="PS50878"/>
    </source>
</evidence>
<evidence type="ECO:0000256" key="1">
    <source>
        <dbReference type="SAM" id="Phobius"/>
    </source>
</evidence>
<keyword evidence="1" id="KW-1133">Transmembrane helix</keyword>
<dbReference type="PROSITE" id="PS50878">
    <property type="entry name" value="RT_POL"/>
    <property type="match status" value="1"/>
</dbReference>
<dbReference type="STRING" id="4113.M1B0E1"/>
<accession>M1B0E1</accession>
<dbReference type="InterPro" id="IPR000477">
    <property type="entry name" value="RT_dom"/>
</dbReference>
<dbReference type="OMA" id="DRWIRWI"/>
<dbReference type="PANTHER" id="PTHR46890">
    <property type="entry name" value="NON-LTR RETROLELEMENT REVERSE TRANSCRIPTASE-LIKE PROTEIN-RELATED"/>
    <property type="match status" value="1"/>
</dbReference>
<keyword evidence="4" id="KW-1185">Reference proteome</keyword>
<dbReference type="Gramene" id="PGSC0003DMT400034262">
    <property type="protein sequence ID" value="PGSC0003DMT400034262"/>
    <property type="gene ID" value="PGSC0003DMG400013171"/>
</dbReference>
<reference evidence="4" key="1">
    <citation type="journal article" date="2011" name="Nature">
        <title>Genome sequence and analysis of the tuber crop potato.</title>
        <authorList>
            <consortium name="The Potato Genome Sequencing Consortium"/>
        </authorList>
    </citation>
    <scope>NUCLEOTIDE SEQUENCE [LARGE SCALE GENOMIC DNA]</scope>
    <source>
        <strain evidence="4">cv. DM1-3 516 R44</strain>
    </source>
</reference>
<keyword evidence="1" id="KW-0472">Membrane</keyword>
<sequence length="194" mass="22044">MKNRQITDASMIANEVLDWKLKSGESGILCKLNIKKDFDQLNWAYLINILKQMGFRDRWIRWIFFCISTVKLSVLVNRSLVGFFSSKKGLRQGDPLFSFLFILAMEGLSQMLTKAKELQWIQGLQVGSDPSTTLTVPHLLYADDTLIFCGADSQQISNLNITLMVFEFISGLHINMLKSIIYPVNEVSNPRGTS</sequence>
<reference evidence="3" key="2">
    <citation type="submission" date="2015-06" db="UniProtKB">
        <authorList>
            <consortium name="EnsemblPlants"/>
        </authorList>
    </citation>
    <scope>IDENTIFICATION</scope>
    <source>
        <strain evidence="3">DM1-3 516 R44</strain>
    </source>
</reference>
<dbReference type="EnsemblPlants" id="PGSC0003DMT400034262">
    <property type="protein sequence ID" value="PGSC0003DMT400034262"/>
    <property type="gene ID" value="PGSC0003DMG400013171"/>
</dbReference>
<dbReference type="Proteomes" id="UP000011115">
    <property type="component" value="Unassembled WGS sequence"/>
</dbReference>
<evidence type="ECO:0000313" key="4">
    <source>
        <dbReference type="Proteomes" id="UP000011115"/>
    </source>
</evidence>
<dbReference type="PaxDb" id="4113-PGSC0003DMT400034262"/>
<name>M1B0E1_SOLTU</name>
<dbReference type="InterPro" id="IPR052343">
    <property type="entry name" value="Retrotransposon-Effector_Assoc"/>
</dbReference>
<proteinExistence type="predicted"/>
<feature type="domain" description="Reverse transcriptase" evidence="2">
    <location>
        <begin position="1"/>
        <end position="194"/>
    </location>
</feature>
<organism evidence="3 4">
    <name type="scientific">Solanum tuberosum</name>
    <name type="common">Potato</name>
    <dbReference type="NCBI Taxonomy" id="4113"/>
    <lineage>
        <taxon>Eukaryota</taxon>
        <taxon>Viridiplantae</taxon>
        <taxon>Streptophyta</taxon>
        <taxon>Embryophyta</taxon>
        <taxon>Tracheophyta</taxon>
        <taxon>Spermatophyta</taxon>
        <taxon>Magnoliopsida</taxon>
        <taxon>eudicotyledons</taxon>
        <taxon>Gunneridae</taxon>
        <taxon>Pentapetalae</taxon>
        <taxon>asterids</taxon>
        <taxon>lamiids</taxon>
        <taxon>Solanales</taxon>
        <taxon>Solanaceae</taxon>
        <taxon>Solanoideae</taxon>
        <taxon>Solaneae</taxon>
        <taxon>Solanum</taxon>
    </lineage>
</organism>
<dbReference type="AlphaFoldDB" id="M1B0E1"/>
<feature type="transmembrane region" description="Helical" evidence="1">
    <location>
        <begin position="59"/>
        <end position="76"/>
    </location>
</feature>